<sequence length="69" mass="7887">MSFLESPCSGDYTGDQFFLMLMMTYRKFQQNNFTDIHGSIIPATGVKHMELHGLCKKEKVFTDLPSLIP</sequence>
<organism evidence="1 2">
    <name type="scientific">Patagioenas fasciata monilis</name>
    <dbReference type="NCBI Taxonomy" id="372326"/>
    <lineage>
        <taxon>Eukaryota</taxon>
        <taxon>Metazoa</taxon>
        <taxon>Chordata</taxon>
        <taxon>Craniata</taxon>
        <taxon>Vertebrata</taxon>
        <taxon>Euteleostomi</taxon>
        <taxon>Archelosauria</taxon>
        <taxon>Archosauria</taxon>
        <taxon>Dinosauria</taxon>
        <taxon>Saurischia</taxon>
        <taxon>Theropoda</taxon>
        <taxon>Coelurosauria</taxon>
        <taxon>Aves</taxon>
        <taxon>Neognathae</taxon>
        <taxon>Neoaves</taxon>
        <taxon>Columbimorphae</taxon>
        <taxon>Columbiformes</taxon>
        <taxon>Columbidae</taxon>
        <taxon>Patagioenas</taxon>
    </lineage>
</organism>
<proteinExistence type="predicted"/>
<accession>A0A1V4KMT0</accession>
<evidence type="ECO:0000313" key="1">
    <source>
        <dbReference type="EMBL" id="OPJ85760.1"/>
    </source>
</evidence>
<protein>
    <submittedName>
        <fullName evidence="1">Uncharacterized protein</fullName>
    </submittedName>
</protein>
<dbReference type="EMBL" id="LSYS01002736">
    <property type="protein sequence ID" value="OPJ85760.1"/>
    <property type="molecule type" value="Genomic_DNA"/>
</dbReference>
<name>A0A1V4KMT0_PATFA</name>
<comment type="caution">
    <text evidence="1">The sequence shown here is derived from an EMBL/GenBank/DDBJ whole genome shotgun (WGS) entry which is preliminary data.</text>
</comment>
<dbReference type="Proteomes" id="UP000190648">
    <property type="component" value="Unassembled WGS sequence"/>
</dbReference>
<keyword evidence="2" id="KW-1185">Reference proteome</keyword>
<dbReference type="AlphaFoldDB" id="A0A1V4KMT0"/>
<gene>
    <name evidence="1" type="ORF">AV530_013880</name>
</gene>
<reference evidence="1 2" key="1">
    <citation type="submission" date="2016-02" db="EMBL/GenBank/DDBJ databases">
        <title>Band-tailed pigeon sequencing and assembly.</title>
        <authorList>
            <person name="Soares A.E."/>
            <person name="Novak B.J."/>
            <person name="Rice E.S."/>
            <person name="O'Connell B."/>
            <person name="Chang D."/>
            <person name="Weber S."/>
            <person name="Shapiro B."/>
        </authorList>
    </citation>
    <scope>NUCLEOTIDE SEQUENCE [LARGE SCALE GENOMIC DNA]</scope>
    <source>
        <strain evidence="1">BTP2013</strain>
        <tissue evidence="1">Blood</tissue>
    </source>
</reference>
<evidence type="ECO:0000313" key="2">
    <source>
        <dbReference type="Proteomes" id="UP000190648"/>
    </source>
</evidence>